<sequence>MTLYPTPSYNNIALMTSTASTGQGKAASSRQWKWKNLAHKAAELSDLGISVGAATKLVEENITTMDSSSRRWI</sequence>
<protein>
    <submittedName>
        <fullName evidence="1">Uncharacterized protein</fullName>
    </submittedName>
</protein>
<comment type="caution">
    <text evidence="1">The sequence shown here is derived from an EMBL/GenBank/DDBJ whole genome shotgun (WGS) entry which is preliminary data.</text>
</comment>
<accession>A0A5N5HZ77</accession>
<dbReference type="Proteomes" id="UP000327157">
    <property type="component" value="Chromosome 12"/>
</dbReference>
<evidence type="ECO:0000313" key="1">
    <source>
        <dbReference type="EMBL" id="KAB2631432.1"/>
    </source>
</evidence>
<dbReference type="AlphaFoldDB" id="A0A5N5HZ77"/>
<reference evidence="1 2" key="3">
    <citation type="submission" date="2019-11" db="EMBL/GenBank/DDBJ databases">
        <title>A de novo genome assembly of a pear dwarfing rootstock.</title>
        <authorList>
            <person name="Wang F."/>
            <person name="Wang J."/>
            <person name="Li S."/>
            <person name="Zhang Y."/>
            <person name="Fang M."/>
            <person name="Ma L."/>
            <person name="Zhao Y."/>
            <person name="Jiang S."/>
        </authorList>
    </citation>
    <scope>NUCLEOTIDE SEQUENCE [LARGE SCALE GENOMIC DNA]</scope>
    <source>
        <strain evidence="1">S2</strain>
        <tissue evidence="1">Leaf</tissue>
    </source>
</reference>
<gene>
    <name evidence="1" type="ORF">D8674_008951</name>
</gene>
<reference evidence="2" key="2">
    <citation type="submission" date="2019-10" db="EMBL/GenBank/DDBJ databases">
        <title>A de novo genome assembly of a pear dwarfing rootstock.</title>
        <authorList>
            <person name="Wang F."/>
            <person name="Wang J."/>
            <person name="Li S."/>
            <person name="Zhang Y."/>
            <person name="Fang M."/>
            <person name="Ma L."/>
            <person name="Zhao Y."/>
            <person name="Jiang S."/>
        </authorList>
    </citation>
    <scope>NUCLEOTIDE SEQUENCE [LARGE SCALE GENOMIC DNA]</scope>
</reference>
<dbReference type="EMBL" id="SMOL01000143">
    <property type="protein sequence ID" value="KAB2631432.1"/>
    <property type="molecule type" value="Genomic_DNA"/>
</dbReference>
<keyword evidence="2" id="KW-1185">Reference proteome</keyword>
<reference evidence="1 2" key="1">
    <citation type="submission" date="2019-09" db="EMBL/GenBank/DDBJ databases">
        <authorList>
            <person name="Ou C."/>
        </authorList>
    </citation>
    <scope>NUCLEOTIDE SEQUENCE [LARGE SCALE GENOMIC DNA]</scope>
    <source>
        <strain evidence="1">S2</strain>
        <tissue evidence="1">Leaf</tissue>
    </source>
</reference>
<evidence type="ECO:0000313" key="2">
    <source>
        <dbReference type="Proteomes" id="UP000327157"/>
    </source>
</evidence>
<name>A0A5N5HZ77_9ROSA</name>
<organism evidence="1 2">
    <name type="scientific">Pyrus ussuriensis x Pyrus communis</name>
    <dbReference type="NCBI Taxonomy" id="2448454"/>
    <lineage>
        <taxon>Eukaryota</taxon>
        <taxon>Viridiplantae</taxon>
        <taxon>Streptophyta</taxon>
        <taxon>Embryophyta</taxon>
        <taxon>Tracheophyta</taxon>
        <taxon>Spermatophyta</taxon>
        <taxon>Magnoliopsida</taxon>
        <taxon>eudicotyledons</taxon>
        <taxon>Gunneridae</taxon>
        <taxon>Pentapetalae</taxon>
        <taxon>rosids</taxon>
        <taxon>fabids</taxon>
        <taxon>Rosales</taxon>
        <taxon>Rosaceae</taxon>
        <taxon>Amygdaloideae</taxon>
        <taxon>Maleae</taxon>
        <taxon>Pyrus</taxon>
    </lineage>
</organism>
<proteinExistence type="predicted"/>